<evidence type="ECO:0000259" key="2">
    <source>
        <dbReference type="Pfam" id="PF25534"/>
    </source>
</evidence>
<dbReference type="AlphaFoldDB" id="A0A2H3E771"/>
<keyword evidence="4" id="KW-1185">Reference proteome</keyword>
<sequence length="348" mass="39652">MLFGYVTTSLQRSLPPTYTYCLRYMLTFGEFSAWVSIDGVEAEEYGVTVDSTKVTCWIASEANKTFRLHWKDSVVSSPTRGNPSIDGTTYPPRYIDSLRRSEVFLGGVRDSDDSKRSFMFTKLNLTDDDAYLDVAAPLSLGEIEVALYRVERRRNRNHRPPLNSISQGVDFTRRVYHEHNKKGIDHEASLGSPKRVDSISRRQHKPFCFTKPRGDPIVTFRFKYRPLEVLRAQEIAPRPQPAQPVHDTSKPDVKDIIVVEDEEIEFLYMKTNKAVKHGDDIIDLTGLNDVYASRDVIKLDEEDAVLPKTPQRNNNDATSGSQEDAASEIKDEYIKPFGLSNVYFDLTV</sequence>
<dbReference type="OrthoDB" id="3364132at2759"/>
<name>A0A2H3E771_ARMGA</name>
<feature type="compositionally biased region" description="Polar residues" evidence="1">
    <location>
        <begin position="310"/>
        <end position="324"/>
    </location>
</feature>
<dbReference type="Pfam" id="PF25534">
    <property type="entry name" value="DUF7918"/>
    <property type="match status" value="1"/>
</dbReference>
<evidence type="ECO:0000256" key="1">
    <source>
        <dbReference type="SAM" id="MobiDB-lite"/>
    </source>
</evidence>
<dbReference type="InParanoid" id="A0A2H3E771"/>
<dbReference type="OMA" id="TRRVYHE"/>
<dbReference type="Proteomes" id="UP000217790">
    <property type="component" value="Unassembled WGS sequence"/>
</dbReference>
<evidence type="ECO:0000313" key="4">
    <source>
        <dbReference type="Proteomes" id="UP000217790"/>
    </source>
</evidence>
<gene>
    <name evidence="3" type="ORF">ARMGADRAFT_1056487</name>
</gene>
<feature type="domain" description="DUF7918" evidence="2">
    <location>
        <begin position="35"/>
        <end position="238"/>
    </location>
</feature>
<dbReference type="PANTHER" id="PTHR36223:SF1">
    <property type="entry name" value="TRANSCRIPTION ELONGATION FACTOR EAF N-TERMINAL DOMAIN-CONTAINING PROTEIN"/>
    <property type="match status" value="1"/>
</dbReference>
<dbReference type="STRING" id="47427.A0A2H3E771"/>
<dbReference type="InterPro" id="IPR057678">
    <property type="entry name" value="DUF7918"/>
</dbReference>
<dbReference type="PANTHER" id="PTHR36223">
    <property type="entry name" value="BETA-LACTAMASE-TYPE TRANSPEPTIDASE FOLD DOMAIN CONTAINING PROTEIN"/>
    <property type="match status" value="1"/>
</dbReference>
<evidence type="ECO:0000313" key="3">
    <source>
        <dbReference type="EMBL" id="PBL03270.1"/>
    </source>
</evidence>
<feature type="region of interest" description="Disordered" evidence="1">
    <location>
        <begin position="302"/>
        <end position="327"/>
    </location>
</feature>
<reference evidence="4" key="1">
    <citation type="journal article" date="2017" name="Nat. Ecol. Evol.">
        <title>Genome expansion and lineage-specific genetic innovations in the forest pathogenic fungi Armillaria.</title>
        <authorList>
            <person name="Sipos G."/>
            <person name="Prasanna A.N."/>
            <person name="Walter M.C."/>
            <person name="O'Connor E."/>
            <person name="Balint B."/>
            <person name="Krizsan K."/>
            <person name="Kiss B."/>
            <person name="Hess J."/>
            <person name="Varga T."/>
            <person name="Slot J."/>
            <person name="Riley R."/>
            <person name="Boka B."/>
            <person name="Rigling D."/>
            <person name="Barry K."/>
            <person name="Lee J."/>
            <person name="Mihaltcheva S."/>
            <person name="LaButti K."/>
            <person name="Lipzen A."/>
            <person name="Waldron R."/>
            <person name="Moloney N.M."/>
            <person name="Sperisen C."/>
            <person name="Kredics L."/>
            <person name="Vagvoelgyi C."/>
            <person name="Patrignani A."/>
            <person name="Fitzpatrick D."/>
            <person name="Nagy I."/>
            <person name="Doyle S."/>
            <person name="Anderson J.B."/>
            <person name="Grigoriev I.V."/>
            <person name="Gueldener U."/>
            <person name="Muensterkoetter M."/>
            <person name="Nagy L.G."/>
        </authorList>
    </citation>
    <scope>NUCLEOTIDE SEQUENCE [LARGE SCALE GENOMIC DNA]</scope>
    <source>
        <strain evidence="4">Ar21-2</strain>
    </source>
</reference>
<protein>
    <recommendedName>
        <fullName evidence="2">DUF7918 domain-containing protein</fullName>
    </recommendedName>
</protein>
<organism evidence="3 4">
    <name type="scientific">Armillaria gallica</name>
    <name type="common">Bulbous honey fungus</name>
    <name type="synonym">Armillaria bulbosa</name>
    <dbReference type="NCBI Taxonomy" id="47427"/>
    <lineage>
        <taxon>Eukaryota</taxon>
        <taxon>Fungi</taxon>
        <taxon>Dikarya</taxon>
        <taxon>Basidiomycota</taxon>
        <taxon>Agaricomycotina</taxon>
        <taxon>Agaricomycetes</taxon>
        <taxon>Agaricomycetidae</taxon>
        <taxon>Agaricales</taxon>
        <taxon>Marasmiineae</taxon>
        <taxon>Physalacriaceae</taxon>
        <taxon>Armillaria</taxon>
    </lineage>
</organism>
<accession>A0A2H3E771</accession>
<dbReference type="EMBL" id="KZ293644">
    <property type="protein sequence ID" value="PBL03270.1"/>
    <property type="molecule type" value="Genomic_DNA"/>
</dbReference>
<proteinExistence type="predicted"/>